<sequence length="583" mass="64012">MGVIRKLKDKELVGGTQDEEVYPVTSTQSVYNSQNKTLDQLLALNLPINISANYSANYSATAYSLQEAISAVPLYDRRIGFVGTFLSKDLTPNKWVTIQYNGVSVDSSAWVNPDNWVQMLSELDIVQSSGNSEDKVMSQKAVKEFVEGYSDSKVVYDISLFDALSFGDNVSDAFVPISGGFEGMSKFPSIGDKVANVAYGSIQGVVIFSGIELRTGRKVVIYTSYGGVNTIYINNNSVSNISRTHVYNFALLKTINGDSMSSELRAAFIPVGGNELIPPRAGDVAVSAGSSESAVFVSVTYDDSAYTIHYIVNDEHRMIKASSDWVIQDYTVYSLPELKYSIEAMTATLPLSRFLVLQTGDSQANVAKALGISSSATSRMITTSLIRLSTVPVINLVSNNADTSENRIKCNISEFSEIIGASDKTLYRISFIYMGKAYDYDFYAKDNNEYTVRVTVGGLNVETLSFVNIQALNGASNVTAIKNALKISDSSMPIIARLENLSKSIVILTDDDASDNFEDRTYVNLYKTRRSINSTSYAGVAMTYMSSNYIQTTFFYNPTPKEGDLDYSKTHREVYLLGEPSID</sequence>
<evidence type="ECO:0000313" key="2">
    <source>
        <dbReference type="Proteomes" id="UP000594055"/>
    </source>
</evidence>
<dbReference type="Proteomes" id="UP000594055">
    <property type="component" value="Segment"/>
</dbReference>
<dbReference type="EMBL" id="MT774392">
    <property type="protein sequence ID" value="QOR59734.1"/>
    <property type="molecule type" value="Genomic_DNA"/>
</dbReference>
<reference evidence="1 2" key="1">
    <citation type="submission" date="2020-07" db="EMBL/GenBank/DDBJ databases">
        <title>Taxonomic proposal: Crassvirales, a new order of highly abundant and diverse bacterial viruses.</title>
        <authorList>
            <person name="Shkoporov A.N."/>
            <person name="Stockdale S.R."/>
            <person name="Guerin E."/>
            <person name="Ross R.P."/>
            <person name="Hill C."/>
        </authorList>
    </citation>
    <scope>NUCLEOTIDE SEQUENCE [LARGE SCALE GENOMIC DNA]</scope>
</reference>
<dbReference type="GeneID" id="65130344"/>
<name>A0A7M1S020_9CAUD</name>
<dbReference type="KEGG" id="vg:65130344"/>
<protein>
    <submittedName>
        <fullName evidence="1">Uncharacterized protein</fullName>
    </submittedName>
</protein>
<organism evidence="1 2">
    <name type="scientific">uncultured phage cr128_1</name>
    <dbReference type="NCBI Taxonomy" id="2772076"/>
    <lineage>
        <taxon>Viruses</taxon>
        <taxon>Duplodnaviria</taxon>
        <taxon>Heunggongvirae</taxon>
        <taxon>Uroviricota</taxon>
        <taxon>Caudoviricetes</taxon>
        <taxon>Crassvirales</taxon>
        <taxon>Steigviridae</taxon>
        <taxon>Asinivirinae</taxon>
        <taxon>Mahlunavirus</taxon>
        <taxon>Mahlunavirus rarus</taxon>
    </lineage>
</organism>
<accession>A0A7M1S020</accession>
<keyword evidence="2" id="KW-1185">Reference proteome</keyword>
<proteinExistence type="predicted"/>
<dbReference type="RefSeq" id="YP_010111892.1">
    <property type="nucleotide sequence ID" value="NC_055885.1"/>
</dbReference>
<evidence type="ECO:0000313" key="1">
    <source>
        <dbReference type="EMBL" id="QOR59734.1"/>
    </source>
</evidence>